<evidence type="ECO:0000313" key="5">
    <source>
        <dbReference type="Proteomes" id="UP000197065"/>
    </source>
</evidence>
<dbReference type="InterPro" id="IPR006140">
    <property type="entry name" value="D-isomer_DH_NAD-bd"/>
</dbReference>
<keyword evidence="2" id="KW-0520">NAD</keyword>
<accession>A0A212RWH3</accession>
<dbReference type="InterPro" id="IPR050223">
    <property type="entry name" value="D-isomer_2-hydroxyacid_DH"/>
</dbReference>
<dbReference type="GO" id="GO:0030267">
    <property type="term" value="F:glyoxylate reductase (NADPH) activity"/>
    <property type="evidence" value="ECO:0007669"/>
    <property type="project" value="TreeGrafter"/>
</dbReference>
<reference evidence="4 5" key="1">
    <citation type="submission" date="2017-06" db="EMBL/GenBank/DDBJ databases">
        <authorList>
            <person name="Kim H.J."/>
            <person name="Triplett B.A."/>
        </authorList>
    </citation>
    <scope>NUCLEOTIDE SEQUENCE [LARGE SCALE GENOMIC DNA]</scope>
    <source>
        <strain evidence="4 5">B29T1</strain>
    </source>
</reference>
<dbReference type="SUPFAM" id="SSF51735">
    <property type="entry name" value="NAD(P)-binding Rossmann-fold domains"/>
    <property type="match status" value="1"/>
</dbReference>
<evidence type="ECO:0000259" key="3">
    <source>
        <dbReference type="Pfam" id="PF02826"/>
    </source>
</evidence>
<keyword evidence="5" id="KW-1185">Reference proteome</keyword>
<name>A0A212RWH3_9PROT</name>
<dbReference type="InterPro" id="IPR036291">
    <property type="entry name" value="NAD(P)-bd_dom_sf"/>
</dbReference>
<dbReference type="PANTHER" id="PTHR10996:SF178">
    <property type="entry name" value="2-HYDROXYACID DEHYDROGENASE YGL185C-RELATED"/>
    <property type="match status" value="1"/>
</dbReference>
<dbReference type="Pfam" id="PF02826">
    <property type="entry name" value="2-Hacid_dh_C"/>
    <property type="match status" value="1"/>
</dbReference>
<keyword evidence="1" id="KW-0560">Oxidoreductase</keyword>
<gene>
    <name evidence="4" type="ORF">SAMN07250955_11630</name>
</gene>
<evidence type="ECO:0000256" key="2">
    <source>
        <dbReference type="ARBA" id="ARBA00023027"/>
    </source>
</evidence>
<dbReference type="GO" id="GO:0051287">
    <property type="term" value="F:NAD binding"/>
    <property type="evidence" value="ECO:0007669"/>
    <property type="project" value="InterPro"/>
</dbReference>
<dbReference type="Gene3D" id="3.40.50.720">
    <property type="entry name" value="NAD(P)-binding Rossmann-like Domain"/>
    <property type="match status" value="2"/>
</dbReference>
<dbReference type="GO" id="GO:0005829">
    <property type="term" value="C:cytosol"/>
    <property type="evidence" value="ECO:0007669"/>
    <property type="project" value="TreeGrafter"/>
</dbReference>
<dbReference type="AlphaFoldDB" id="A0A212RWH3"/>
<evidence type="ECO:0000313" key="4">
    <source>
        <dbReference type="EMBL" id="SNB77138.1"/>
    </source>
</evidence>
<dbReference type="Proteomes" id="UP000197065">
    <property type="component" value="Unassembled WGS sequence"/>
</dbReference>
<dbReference type="PANTHER" id="PTHR10996">
    <property type="entry name" value="2-HYDROXYACID DEHYDROGENASE-RELATED"/>
    <property type="match status" value="1"/>
</dbReference>
<evidence type="ECO:0000256" key="1">
    <source>
        <dbReference type="ARBA" id="ARBA00023002"/>
    </source>
</evidence>
<dbReference type="EMBL" id="FYEH01000016">
    <property type="protein sequence ID" value="SNB77138.1"/>
    <property type="molecule type" value="Genomic_DNA"/>
</dbReference>
<dbReference type="GO" id="GO:0016618">
    <property type="term" value="F:hydroxypyruvate reductase [NAD(P)H] activity"/>
    <property type="evidence" value="ECO:0007669"/>
    <property type="project" value="TreeGrafter"/>
</dbReference>
<organism evidence="4 5">
    <name type="scientific">Arboricoccus pini</name>
    <dbReference type="NCBI Taxonomy" id="1963835"/>
    <lineage>
        <taxon>Bacteria</taxon>
        <taxon>Pseudomonadati</taxon>
        <taxon>Pseudomonadota</taxon>
        <taxon>Alphaproteobacteria</taxon>
        <taxon>Geminicoccales</taxon>
        <taxon>Geminicoccaceae</taxon>
        <taxon>Arboricoccus</taxon>
    </lineage>
</organism>
<proteinExistence type="predicted"/>
<sequence length="469" mass="49499">MGSWNMSEDGNSTFKVLVADLMALAPGADGQADPTPFRHYVETVGGRFHAGGYSDAVGLEPGRVHFFYRPELSREEDLLAEAGDGRYDAIIAAATVIPAGTRFAFGGVRIGAGTGNMRSESWGGGDGRGGTAALMNTPGMNSRATAQMVIKALLRRRPDLPFEALHDRVMRGEFDTGRDLGAYATTKLEGQTMAILGYGNIGREVARLAAAFGMKVRIHARARHRVWIESEGFAFAATPADALLDADVVSVHLGLGPVDPARNVPVNVGFVGEAMLERVAPGAMLINFDRGEVVDTPALERALASGRIGQLAVDADIFLDRGGKATGPLAPYLPLARRFGDRVLLLPHAVADTDHPTRLAGARLAVDLILDLLKNRRVHNLVGDLPAGFVDGGPARPRDIGSVSTAILASLGQEGAHLAEYASVITSFYGAAAGDRVQATTASFSEAVMAGNRLTAKLRDLGLLGPFQE</sequence>
<feature type="domain" description="D-isomer specific 2-hydroxyacid dehydrogenase NAD-binding" evidence="3">
    <location>
        <begin position="164"/>
        <end position="315"/>
    </location>
</feature>
<protein>
    <submittedName>
        <fullName evidence="4">Lactate dehydrogenase</fullName>
    </submittedName>
</protein>